<dbReference type="InterPro" id="IPR013783">
    <property type="entry name" value="Ig-like_fold"/>
</dbReference>
<evidence type="ECO:0000313" key="6">
    <source>
        <dbReference type="Proteomes" id="UP000472277"/>
    </source>
</evidence>
<gene>
    <name evidence="5" type="primary">crfb1</name>
</gene>
<evidence type="ECO:0000256" key="2">
    <source>
        <dbReference type="SAM" id="Phobius"/>
    </source>
</evidence>
<dbReference type="GO" id="GO:0004896">
    <property type="term" value="F:cytokine receptor activity"/>
    <property type="evidence" value="ECO:0007669"/>
    <property type="project" value="TreeGrafter"/>
</dbReference>
<feature type="region of interest" description="Disordered" evidence="1">
    <location>
        <begin position="275"/>
        <end position="342"/>
    </location>
</feature>
<dbReference type="Gene3D" id="2.60.40.10">
    <property type="entry name" value="Immunoglobulins"/>
    <property type="match status" value="1"/>
</dbReference>
<feature type="signal peptide" evidence="3">
    <location>
        <begin position="1"/>
        <end position="17"/>
    </location>
</feature>
<dbReference type="Proteomes" id="UP000472277">
    <property type="component" value="Chromosome 24"/>
</dbReference>
<sequence length="712" mass="77911">MKHFLLTIYLMLQCFYALCTLPAPVNVTIDSLNFHHVLRWIPGPGTPPGTMYNILYSENNMALEIQHQTNMTNQKLDLKYPKEEYRLCVQASHNLFESPLAGITFTPFTQTVIGPPTLSLDGCGNCLVINITLPQMGTIQKIYGTTVSFQIDWKRAEETQFKETRTTNLSYMLENLKVGTEYCVRVHTMITTNKQTQLSEWKCAHTSIVEPNRVPAVVAGLSVLLIVSGAGLMLLMFVLFYTGFVCKLKTHLPRSLTALVEGYLVTPERTVPDLVSISSEPEKQGKALTPKAHHNRENSNRAGEEEEEDEEEEGGNGTVYMDRDAGLSFDSSSSTTQSQEASGANVALLNGAGHSGGLSFEAAAEEEEDAPVGVVVLGGQGQREVKGELATVISSLDGDQPRPLGLVGLGGEEEKEMREEEKEMRGETSGNVNLFSVTLGALKREEEEDENETDVLLGCSKQEQKPLLPIDSLQRTLGLDSMGSQGDDEEEEEGGNDCYMDCAPKLSSKSSFGTTQSQNASGGLSFEVAAEEEEEAPVGVVVLGGQGQSEVKGELVKVISSLDRDQPIHLGLVGLGGEEEKEMKEEKEREETSINVNLFSLTLGALKREDENETDVLLGCSKQEQKPLLPIDSLQRTLGLDSMGSQGEIQEDTGLVLTPPQTDCTYKYSEYSDRHAVSCTKTYSDCLVTHTGTVQSHIETEEEEDFSGYMGH</sequence>
<feature type="transmembrane region" description="Helical" evidence="2">
    <location>
        <begin position="216"/>
        <end position="244"/>
    </location>
</feature>
<proteinExistence type="predicted"/>
<dbReference type="CTD" id="569454"/>
<feature type="domain" description="Fibronectin type-III" evidence="4">
    <location>
        <begin position="112"/>
        <end position="209"/>
    </location>
</feature>
<dbReference type="InterPro" id="IPR036116">
    <property type="entry name" value="FN3_sf"/>
</dbReference>
<dbReference type="Ensembl" id="ENSSTUT00000041892.1">
    <property type="protein sequence ID" value="ENSSTUP00000040071.1"/>
    <property type="gene ID" value="ENSSTUG00000017040.1"/>
</dbReference>
<organism evidence="5 6">
    <name type="scientific">Salmo trutta</name>
    <name type="common">Brown trout</name>
    <dbReference type="NCBI Taxonomy" id="8032"/>
    <lineage>
        <taxon>Eukaryota</taxon>
        <taxon>Metazoa</taxon>
        <taxon>Chordata</taxon>
        <taxon>Craniata</taxon>
        <taxon>Vertebrata</taxon>
        <taxon>Euteleostomi</taxon>
        <taxon>Actinopterygii</taxon>
        <taxon>Neopterygii</taxon>
        <taxon>Teleostei</taxon>
        <taxon>Protacanthopterygii</taxon>
        <taxon>Salmoniformes</taxon>
        <taxon>Salmonidae</taxon>
        <taxon>Salmoninae</taxon>
        <taxon>Salmo</taxon>
    </lineage>
</organism>
<name>A0A673YZ66_SALTR</name>
<dbReference type="PANTHER" id="PTHR20859:SF53">
    <property type="entry name" value="INTERLEUKIN-22 RECEPTOR SUBUNIT ALPHA-1"/>
    <property type="match status" value="1"/>
</dbReference>
<evidence type="ECO:0000313" key="5">
    <source>
        <dbReference type="Ensembl" id="ENSSTUP00000040071.1"/>
    </source>
</evidence>
<keyword evidence="2" id="KW-0812">Transmembrane</keyword>
<reference evidence="5" key="1">
    <citation type="submission" date="2025-08" db="UniProtKB">
        <authorList>
            <consortium name="Ensembl"/>
        </authorList>
    </citation>
    <scope>IDENTIFICATION</scope>
</reference>
<dbReference type="AlphaFoldDB" id="A0A673YZ66"/>
<dbReference type="InterPro" id="IPR003961">
    <property type="entry name" value="FN3_dom"/>
</dbReference>
<dbReference type="PROSITE" id="PS50853">
    <property type="entry name" value="FN3"/>
    <property type="match status" value="1"/>
</dbReference>
<feature type="chain" id="PRO_5025616405" evidence="3">
    <location>
        <begin position="18"/>
        <end position="712"/>
    </location>
</feature>
<evidence type="ECO:0000256" key="3">
    <source>
        <dbReference type="SAM" id="SignalP"/>
    </source>
</evidence>
<feature type="region of interest" description="Disordered" evidence="1">
    <location>
        <begin position="478"/>
        <end position="501"/>
    </location>
</feature>
<feature type="compositionally biased region" description="Acidic residues" evidence="1">
    <location>
        <begin position="486"/>
        <end position="495"/>
    </location>
</feature>
<keyword evidence="2" id="KW-1133">Transmembrane helix</keyword>
<dbReference type="InterPro" id="IPR050650">
    <property type="entry name" value="Type-II_Cytokine-TF_Rcpt"/>
</dbReference>
<dbReference type="GeneTree" id="ENSGT00940000158231"/>
<evidence type="ECO:0000256" key="1">
    <source>
        <dbReference type="SAM" id="MobiDB-lite"/>
    </source>
</evidence>
<dbReference type="GO" id="GO:0005886">
    <property type="term" value="C:plasma membrane"/>
    <property type="evidence" value="ECO:0007669"/>
    <property type="project" value="TreeGrafter"/>
</dbReference>
<dbReference type="Pfam" id="PF01108">
    <property type="entry name" value="Tissue_fac"/>
    <property type="match status" value="1"/>
</dbReference>
<dbReference type="SUPFAM" id="SSF49265">
    <property type="entry name" value="Fibronectin type III"/>
    <property type="match status" value="2"/>
</dbReference>
<dbReference type="KEGG" id="stru:115161376"/>
<protein>
    <submittedName>
        <fullName evidence="5">Uncharacterized LOC115161376</fullName>
    </submittedName>
</protein>
<dbReference type="Pfam" id="PF09294">
    <property type="entry name" value="Interfer-bind"/>
    <property type="match status" value="1"/>
</dbReference>
<keyword evidence="6" id="KW-1185">Reference proteome</keyword>
<evidence type="ECO:0000259" key="4">
    <source>
        <dbReference type="PROSITE" id="PS50853"/>
    </source>
</evidence>
<keyword evidence="2" id="KW-0472">Membrane</keyword>
<dbReference type="OrthoDB" id="8947665at2759"/>
<reference evidence="5" key="2">
    <citation type="submission" date="2025-09" db="UniProtKB">
        <authorList>
            <consortium name="Ensembl"/>
        </authorList>
    </citation>
    <scope>IDENTIFICATION</scope>
</reference>
<accession>A0A673YZ66</accession>
<dbReference type="InParanoid" id="A0A673YZ66"/>
<dbReference type="PANTHER" id="PTHR20859">
    <property type="entry name" value="INTERFERON/INTERLEUKIN RECEPTOR"/>
    <property type="match status" value="1"/>
</dbReference>
<feature type="compositionally biased region" description="Acidic residues" evidence="1">
    <location>
        <begin position="304"/>
        <end position="314"/>
    </location>
</feature>
<keyword evidence="3" id="KW-0732">Signal</keyword>
<dbReference type="InterPro" id="IPR015373">
    <property type="entry name" value="Interferon/interleukin_rcp_dom"/>
</dbReference>
<dbReference type="OMA" id="ILYRWLN"/>